<evidence type="ECO:0000256" key="1">
    <source>
        <dbReference type="SAM" id="Phobius"/>
    </source>
</evidence>
<keyword evidence="1" id="KW-0812">Transmembrane</keyword>
<name>A0AAD3XP56_NEPGR</name>
<keyword evidence="1" id="KW-0472">Membrane</keyword>
<dbReference type="AlphaFoldDB" id="A0AAD3XP56"/>
<accession>A0AAD3XP56</accession>
<sequence>MGGAASILLQRMAKGSMLSFRNCCRERCRHYVVEYCIKSCACFPSCWLEIMIVGFFTGGGSGVFHAELKQLEGLVACWICFFVMGVINLICPFSISSNLVAGLNTVKWYGIRVASLGLADVERLPLCWSCYCRFAWMGY</sequence>
<proteinExistence type="predicted"/>
<dbReference type="Proteomes" id="UP001279734">
    <property type="component" value="Unassembled WGS sequence"/>
</dbReference>
<organism evidence="2 3">
    <name type="scientific">Nepenthes gracilis</name>
    <name type="common">Slender pitcher plant</name>
    <dbReference type="NCBI Taxonomy" id="150966"/>
    <lineage>
        <taxon>Eukaryota</taxon>
        <taxon>Viridiplantae</taxon>
        <taxon>Streptophyta</taxon>
        <taxon>Embryophyta</taxon>
        <taxon>Tracheophyta</taxon>
        <taxon>Spermatophyta</taxon>
        <taxon>Magnoliopsida</taxon>
        <taxon>eudicotyledons</taxon>
        <taxon>Gunneridae</taxon>
        <taxon>Pentapetalae</taxon>
        <taxon>Caryophyllales</taxon>
        <taxon>Nepenthaceae</taxon>
        <taxon>Nepenthes</taxon>
    </lineage>
</organism>
<gene>
    <name evidence="2" type="ORF">Nepgr_013465</name>
</gene>
<keyword evidence="1" id="KW-1133">Transmembrane helix</keyword>
<protein>
    <submittedName>
        <fullName evidence="2">Uncharacterized protein</fullName>
    </submittedName>
</protein>
<dbReference type="EMBL" id="BSYO01000011">
    <property type="protein sequence ID" value="GMH11624.1"/>
    <property type="molecule type" value="Genomic_DNA"/>
</dbReference>
<feature type="transmembrane region" description="Helical" evidence="1">
    <location>
        <begin position="74"/>
        <end position="95"/>
    </location>
</feature>
<comment type="caution">
    <text evidence="2">The sequence shown here is derived from an EMBL/GenBank/DDBJ whole genome shotgun (WGS) entry which is preliminary data.</text>
</comment>
<evidence type="ECO:0000313" key="3">
    <source>
        <dbReference type="Proteomes" id="UP001279734"/>
    </source>
</evidence>
<evidence type="ECO:0000313" key="2">
    <source>
        <dbReference type="EMBL" id="GMH11624.1"/>
    </source>
</evidence>
<keyword evidence="3" id="KW-1185">Reference proteome</keyword>
<reference evidence="2" key="1">
    <citation type="submission" date="2023-05" db="EMBL/GenBank/DDBJ databases">
        <title>Nepenthes gracilis genome sequencing.</title>
        <authorList>
            <person name="Fukushima K."/>
        </authorList>
    </citation>
    <scope>NUCLEOTIDE SEQUENCE</scope>
    <source>
        <strain evidence="2">SING2019-196</strain>
    </source>
</reference>